<feature type="domain" description="DUF5616" evidence="2">
    <location>
        <begin position="64"/>
        <end position="212"/>
    </location>
</feature>
<dbReference type="KEGG" id="meme:HYG87_07805"/>
<evidence type="ECO:0000259" key="2">
    <source>
        <dbReference type="Pfam" id="PF18481"/>
    </source>
</evidence>
<feature type="domain" description="DUF434" evidence="1">
    <location>
        <begin position="4"/>
        <end position="58"/>
    </location>
</feature>
<sequence>MNKMNAARTDLRFLLNRGYRKKIALNFVGNHYLLNKDERNYLSRQIFSQVKSKERKGKKIKEYDLKGKYVVIDGYNVLITVESIVKYFNKSKNSKNRLILSDDGFLRDNASVFGKYKLSLVTDYSLDLILYNLKRYNPKKLKFIFDKQVSFSGELANKINQSLLKENINGVAILSKKVDYDLKREWKKYQAIIGTSDGAIIDQVEKVIDIPELVCKNWNKSNFRK</sequence>
<dbReference type="PANTHER" id="PTHR42252">
    <property type="entry name" value="DUF5616 DOMAIN-CONTAINING PROTEIN"/>
    <property type="match status" value="1"/>
</dbReference>
<dbReference type="AlphaFoldDB" id="A0A8T8K774"/>
<organism evidence="3 4">
    <name type="scientific">Methanobacterium alkalithermotolerans</name>
    <dbReference type="NCBI Taxonomy" id="2731220"/>
    <lineage>
        <taxon>Archaea</taxon>
        <taxon>Methanobacteriati</taxon>
        <taxon>Methanobacteriota</taxon>
        <taxon>Methanomada group</taxon>
        <taxon>Methanobacteria</taxon>
        <taxon>Methanobacteriales</taxon>
        <taxon>Methanobacteriaceae</taxon>
        <taxon>Methanobacterium</taxon>
    </lineage>
</organism>
<dbReference type="Pfam" id="PF04256">
    <property type="entry name" value="DUF434"/>
    <property type="match status" value="1"/>
</dbReference>
<dbReference type="OrthoDB" id="60095at2157"/>
<evidence type="ECO:0000259" key="1">
    <source>
        <dbReference type="Pfam" id="PF04256"/>
    </source>
</evidence>
<dbReference type="RefSeq" id="WP_211532628.1">
    <property type="nucleotide sequence ID" value="NZ_CP058560.1"/>
</dbReference>
<dbReference type="Proteomes" id="UP000681041">
    <property type="component" value="Chromosome"/>
</dbReference>
<dbReference type="PANTHER" id="PTHR42252:SF1">
    <property type="entry name" value="DUF434 DOMAIN-CONTAINING PROTEIN"/>
    <property type="match status" value="1"/>
</dbReference>
<accession>A0A8T8K774</accession>
<evidence type="ECO:0000313" key="4">
    <source>
        <dbReference type="Proteomes" id="UP000681041"/>
    </source>
</evidence>
<reference evidence="3" key="1">
    <citation type="submission" date="2020-07" db="EMBL/GenBank/DDBJ databases">
        <title>Methanobacterium. sp. MethCan genome.</title>
        <authorList>
            <person name="Postec A."/>
            <person name="Quemeneur M."/>
        </authorList>
    </citation>
    <scope>NUCLEOTIDE SEQUENCE</scope>
    <source>
        <strain evidence="3">MethCAN</strain>
    </source>
</reference>
<dbReference type="InterPro" id="IPR041652">
    <property type="entry name" value="DUF5616"/>
</dbReference>
<dbReference type="GeneID" id="64820660"/>
<proteinExistence type="predicted"/>
<dbReference type="EMBL" id="CP058560">
    <property type="protein sequence ID" value="QUH23672.1"/>
    <property type="molecule type" value="Genomic_DNA"/>
</dbReference>
<protein>
    <submittedName>
        <fullName evidence="3">DUF434 domain-containing protein</fullName>
    </submittedName>
</protein>
<name>A0A8T8K774_9EURY</name>
<evidence type="ECO:0000313" key="3">
    <source>
        <dbReference type="EMBL" id="QUH23672.1"/>
    </source>
</evidence>
<gene>
    <name evidence="3" type="ORF">HYG87_07805</name>
</gene>
<dbReference type="Pfam" id="PF18481">
    <property type="entry name" value="DUF5616"/>
    <property type="match status" value="1"/>
</dbReference>
<dbReference type="InterPro" id="IPR007368">
    <property type="entry name" value="DUF434"/>
</dbReference>
<keyword evidence="4" id="KW-1185">Reference proteome</keyword>